<name>A0A2H5FP08_9GAMM</name>
<sequence>MLNPELEKARNEITTSFNSDPKIGIQLIKNICSTHCLDSAEQIASFFHRQRHKLDLNAVSDYLSKSDEENKKILKIFTSQINFRGQSFTEGFRVFLNSVKLPSEAQKIDRLVQSFGETYHQQNYKNHIANKDAAYILAYQVLILNTSLHNPKLRPKDRLTLNALKICLQGLNNGKNFEDAFLKKIYAEIKCKPFEFNLVKTTPGYLLTSSTLDNDCMFKKLDLLLQSPTSKIQKIFPELADNINITLVKPKAWLKVFAGYEGTIKFATETGKELANIQIYKPSLISKWLFGEQTKVIIQPIYQDENPKEAIDLAAKIAVHFESPVNNFKATYDYELNELINAYDQQHQELTRKSFMPQFEKLRFFQRSSKKNTQEELMQSNELKNHN</sequence>
<evidence type="ECO:0000313" key="3">
    <source>
        <dbReference type="Proteomes" id="UP000234343"/>
    </source>
</evidence>
<dbReference type="Gene3D" id="1.10.1000.11">
    <property type="entry name" value="Arf Nucleotide-binding Site Opener,domain 2"/>
    <property type="match status" value="1"/>
</dbReference>
<dbReference type="SMART" id="SM00222">
    <property type="entry name" value="Sec7"/>
    <property type="match status" value="1"/>
</dbReference>
<dbReference type="CDD" id="cd00171">
    <property type="entry name" value="Sec7"/>
    <property type="match status" value="1"/>
</dbReference>
<gene>
    <name evidence="2" type="ORF">CAB17_15155</name>
</gene>
<dbReference type="GO" id="GO:0032012">
    <property type="term" value="P:regulation of ARF protein signal transduction"/>
    <property type="evidence" value="ECO:0007669"/>
    <property type="project" value="InterPro"/>
</dbReference>
<keyword evidence="3" id="KW-1185">Reference proteome</keyword>
<dbReference type="InterPro" id="IPR038075">
    <property type="entry name" value="RalF_C_sf"/>
</dbReference>
<accession>A0A2H5FP08</accession>
<organism evidence="2 3">
    <name type="scientific">Legionella sainthelensi</name>
    <dbReference type="NCBI Taxonomy" id="28087"/>
    <lineage>
        <taxon>Bacteria</taxon>
        <taxon>Pseudomonadati</taxon>
        <taxon>Pseudomonadota</taxon>
        <taxon>Gammaproteobacteria</taxon>
        <taxon>Legionellales</taxon>
        <taxon>Legionellaceae</taxon>
        <taxon>Legionella</taxon>
    </lineage>
</organism>
<dbReference type="Proteomes" id="UP000234343">
    <property type="component" value="Chromosome"/>
</dbReference>
<reference evidence="2 3" key="1">
    <citation type="submission" date="2017-12" db="EMBL/GenBank/DDBJ databases">
        <title>Legionella sainthelensi LA01-117, whole genome sequence of a clinical isolate from New Zealand.</title>
        <authorList>
            <person name="Cree S.L."/>
            <person name="Slow S."/>
            <person name="Kennedy M.A."/>
            <person name="Murdoch D.R."/>
            <person name="Biggs P.J."/>
            <person name="Anderson T."/>
        </authorList>
    </citation>
    <scope>NUCLEOTIDE SEQUENCE [LARGE SCALE GENOMIC DNA]</scope>
    <source>
        <strain evidence="2 3">LA01-117</strain>
    </source>
</reference>
<dbReference type="PANTHER" id="PTHR10663">
    <property type="entry name" value="GUANYL-NUCLEOTIDE EXCHANGE FACTOR"/>
    <property type="match status" value="1"/>
</dbReference>
<dbReference type="InterPro" id="IPR040917">
    <property type="entry name" value="RalF_SCD"/>
</dbReference>
<dbReference type="RefSeq" id="WP_101900775.1">
    <property type="nucleotide sequence ID" value="NZ_CP025491.2"/>
</dbReference>
<dbReference type="InterPro" id="IPR000904">
    <property type="entry name" value="Sec7_dom"/>
</dbReference>
<dbReference type="KEGG" id="lsh:CAB17_15155"/>
<dbReference type="AlphaFoldDB" id="A0A2H5FP08"/>
<dbReference type="Gene3D" id="3.30.310.140">
    <property type="entry name" value="sec7 domains"/>
    <property type="match status" value="1"/>
</dbReference>
<evidence type="ECO:0000259" key="1">
    <source>
        <dbReference type="PROSITE" id="PS50190"/>
    </source>
</evidence>
<dbReference type="GO" id="GO:0005085">
    <property type="term" value="F:guanyl-nucleotide exchange factor activity"/>
    <property type="evidence" value="ECO:0007669"/>
    <property type="project" value="InterPro"/>
</dbReference>
<dbReference type="PROSITE" id="PS50190">
    <property type="entry name" value="SEC7"/>
    <property type="match status" value="1"/>
</dbReference>
<proteinExistence type="predicted"/>
<dbReference type="EMBL" id="CP025491">
    <property type="protein sequence ID" value="AUH73240.1"/>
    <property type="molecule type" value="Genomic_DNA"/>
</dbReference>
<dbReference type="Gene3D" id="1.10.220.20">
    <property type="match status" value="1"/>
</dbReference>
<dbReference type="SUPFAM" id="SSF118104">
    <property type="entry name" value="RalF, C-terminal domain"/>
    <property type="match status" value="1"/>
</dbReference>
<dbReference type="NCBIfam" id="NF038045">
    <property type="entry name" value="GEF_RalF"/>
    <property type="match status" value="1"/>
</dbReference>
<dbReference type="InterPro" id="IPR023394">
    <property type="entry name" value="Sec7_C_sf"/>
</dbReference>
<feature type="domain" description="SEC7" evidence="1">
    <location>
        <begin position="5"/>
        <end position="192"/>
    </location>
</feature>
<evidence type="ECO:0000313" key="2">
    <source>
        <dbReference type="EMBL" id="AUH73240.1"/>
    </source>
</evidence>
<dbReference type="Pfam" id="PF01369">
    <property type="entry name" value="Sec7"/>
    <property type="match status" value="1"/>
</dbReference>
<dbReference type="Pfam" id="PF18248">
    <property type="entry name" value="RalF_SCD"/>
    <property type="match status" value="1"/>
</dbReference>
<protein>
    <submittedName>
        <fullName evidence="2">RalF</fullName>
    </submittedName>
</protein>
<dbReference type="InterPro" id="IPR035999">
    <property type="entry name" value="Sec7_dom_sf"/>
</dbReference>
<dbReference type="SUPFAM" id="SSF48425">
    <property type="entry name" value="Sec7 domain"/>
    <property type="match status" value="1"/>
</dbReference>